<accession>A0A6A4R6L7</accession>
<dbReference type="Pfam" id="PF05489">
    <property type="entry name" value="Phage_tail_X"/>
    <property type="match status" value="1"/>
</dbReference>
<dbReference type="EMBL" id="WSFO01000028">
    <property type="protein sequence ID" value="KAE9624724.1"/>
    <property type="molecule type" value="Genomic_DNA"/>
</dbReference>
<organism evidence="1 2">
    <name type="scientific">Parasedimentitalea maritima</name>
    <dbReference type="NCBI Taxonomy" id="2578117"/>
    <lineage>
        <taxon>Bacteria</taxon>
        <taxon>Pseudomonadati</taxon>
        <taxon>Pseudomonadota</taxon>
        <taxon>Alphaproteobacteria</taxon>
        <taxon>Rhodobacterales</taxon>
        <taxon>Paracoccaceae</taxon>
        <taxon>Parasedimentitalea</taxon>
    </lineage>
</organism>
<evidence type="ECO:0000313" key="2">
    <source>
        <dbReference type="Proteomes" id="UP000441586"/>
    </source>
</evidence>
<evidence type="ECO:0000313" key="1">
    <source>
        <dbReference type="EMBL" id="KAE9624724.1"/>
    </source>
</evidence>
<comment type="caution">
    <text evidence="1">The sequence shown here is derived from an EMBL/GenBank/DDBJ whole genome shotgun (WGS) entry which is preliminary data.</text>
</comment>
<name>A0A6A4R6L7_9RHOB</name>
<dbReference type="Proteomes" id="UP000441586">
    <property type="component" value="Unassembled WGS sequence"/>
</dbReference>
<dbReference type="AlphaFoldDB" id="A0A6A4R6L7"/>
<gene>
    <name evidence="1" type="ORF">GP644_23285</name>
</gene>
<reference evidence="1 2" key="1">
    <citation type="submission" date="2019-12" db="EMBL/GenBank/DDBJ databases">
        <authorList>
            <person name="Zhang Y.-J."/>
        </authorList>
    </citation>
    <scope>NUCLEOTIDE SEQUENCE [LARGE SCALE GENOMIC DNA]</scope>
    <source>
        <strain evidence="1 2">H18S-6</strain>
    </source>
</reference>
<proteinExistence type="predicted"/>
<dbReference type="InterPro" id="IPR008861">
    <property type="entry name" value="GpX-like"/>
</dbReference>
<protein>
    <submittedName>
        <fullName evidence="1">Phage tail protein</fullName>
    </submittedName>
</protein>
<sequence>MQRVTRTIAGDSVNRLLWRELQRDDDSAEEALWVLNPDLAAYGPLLPSGLRVVLPDLEQRRSQARQVVTAWD</sequence>